<evidence type="ECO:0000313" key="1">
    <source>
        <dbReference type="EMBL" id="KAI4386867.1"/>
    </source>
</evidence>
<proteinExistence type="predicted"/>
<gene>
    <name evidence="1" type="ORF">MLD38_004754</name>
</gene>
<dbReference type="EMBL" id="CM042881">
    <property type="protein sequence ID" value="KAI4386867.1"/>
    <property type="molecule type" value="Genomic_DNA"/>
</dbReference>
<keyword evidence="2" id="KW-1185">Reference proteome</keyword>
<sequence length="624" mass="70690">MPRSLDLSKIPSSRNRILKRLDSITSIPPQPLRLLSPEQVAQLIQDTKTPSQALETFKWASKLPNFTHTQFTYLSLVKKLSIFRQFDTIHQVLDEIPRITQLPPDDQIFVVFIRGLGRARMVKESIKVLNLVEKFSLRPSVKIYNAILDVLVKEDIDVAKRFYREKMMECGVEGDIYTYGILMKGLCSTNRIADGFKLLQAMKKSSLNPNAVVYNTLLHALCRNGKVGRARCMMRNMEELNDVTFNIMISAYCKDRNLVQALVMLEKCLASGFMPDIIAVTKVLELLCSAGRMTEGVEVLERLESEGRQIDFVAYNVLVKGFCLAGKVRVGYGLLKEMERKGCLPNVQTYNLLISGFCDAEMLDSAVDLFNEMKRIGIEWNFSTYDILIRGLCWGGRTGDAFKILELMEETKSGYHGNISPYNSIIYGLYKDNKLKEALEFLTKMENLFPRAVERSLSILKSCDETRLNDAKRTCDQMVEEGGFPSALLYDSLLLGFCEKGHMRESLEALNMMIGRSYFPVLATLNSVIRGFCSHGRTDSAWTFLKDMLSREYKPDSTSFGLLVDSFSEKGELGKAWEVMLDMVGMGFVPDFCSWSSLVRCLSRENAKLWADSEVMLGDMILGC</sequence>
<comment type="caution">
    <text evidence="1">The sequence shown here is derived from an EMBL/GenBank/DDBJ whole genome shotgun (WGS) entry which is preliminary data.</text>
</comment>
<protein>
    <submittedName>
        <fullName evidence="1">Uncharacterized protein</fullName>
    </submittedName>
</protein>
<organism evidence="1 2">
    <name type="scientific">Melastoma candidum</name>
    <dbReference type="NCBI Taxonomy" id="119954"/>
    <lineage>
        <taxon>Eukaryota</taxon>
        <taxon>Viridiplantae</taxon>
        <taxon>Streptophyta</taxon>
        <taxon>Embryophyta</taxon>
        <taxon>Tracheophyta</taxon>
        <taxon>Spermatophyta</taxon>
        <taxon>Magnoliopsida</taxon>
        <taxon>eudicotyledons</taxon>
        <taxon>Gunneridae</taxon>
        <taxon>Pentapetalae</taxon>
        <taxon>rosids</taxon>
        <taxon>malvids</taxon>
        <taxon>Myrtales</taxon>
        <taxon>Melastomataceae</taxon>
        <taxon>Melastomatoideae</taxon>
        <taxon>Melastomateae</taxon>
        <taxon>Melastoma</taxon>
    </lineage>
</organism>
<evidence type="ECO:0000313" key="2">
    <source>
        <dbReference type="Proteomes" id="UP001057402"/>
    </source>
</evidence>
<reference evidence="2" key="1">
    <citation type="journal article" date="2023" name="Front. Plant Sci.">
        <title>Chromosomal-level genome assembly of Melastoma candidum provides insights into trichome evolution.</title>
        <authorList>
            <person name="Zhong Y."/>
            <person name="Wu W."/>
            <person name="Sun C."/>
            <person name="Zou P."/>
            <person name="Liu Y."/>
            <person name="Dai S."/>
            <person name="Zhou R."/>
        </authorList>
    </citation>
    <scope>NUCLEOTIDE SEQUENCE [LARGE SCALE GENOMIC DNA]</scope>
</reference>
<accession>A0ACB9S813</accession>
<name>A0ACB9S813_9MYRT</name>
<dbReference type="Proteomes" id="UP001057402">
    <property type="component" value="Chromosome 2"/>
</dbReference>